<dbReference type="InterPro" id="IPR047057">
    <property type="entry name" value="MerR_fam"/>
</dbReference>
<evidence type="ECO:0000256" key="1">
    <source>
        <dbReference type="ARBA" id="ARBA00023125"/>
    </source>
</evidence>
<accession>A0A2V3V8Q7</accession>
<keyword evidence="4" id="KW-1185">Reference proteome</keyword>
<dbReference type="PANTHER" id="PTHR30204">
    <property type="entry name" value="REDOX-CYCLING DRUG-SENSING TRANSCRIPTIONAL ACTIVATOR SOXR"/>
    <property type="match status" value="1"/>
</dbReference>
<dbReference type="GO" id="GO:0003700">
    <property type="term" value="F:DNA-binding transcription factor activity"/>
    <property type="evidence" value="ECO:0007669"/>
    <property type="project" value="InterPro"/>
</dbReference>
<dbReference type="OrthoDB" id="9803659at2"/>
<sequence length="267" mass="29887">MADSLDIAAVTRLTGLTARALRFYEARGLVEPLRTASGRRHFDAAALERLNLILSLKKAGLTLAQIQRLTANRRIDLHGLITAQLDHLEAQARRISDAQALLISVKFRIDRGEPIDAETFCSLIRHEQQESTSMSQDQWKAVTDRYFTPQEQAEWVQKMQGLGPEFDQQDYAAQWKALGDEIKAALPMDPAGDAAAAFVQRWYALLKPFTDVATPAMWTGTMKMYDDMANWPVQADPGFDAEVWAFMKEATAARMLAGDMIAMPKVE</sequence>
<dbReference type="Proteomes" id="UP000248014">
    <property type="component" value="Unassembled WGS sequence"/>
</dbReference>
<feature type="domain" description="HTH merR-type" evidence="2">
    <location>
        <begin position="4"/>
        <end position="72"/>
    </location>
</feature>
<dbReference type="Gene3D" id="1.10.1660.10">
    <property type="match status" value="1"/>
</dbReference>
<dbReference type="SMART" id="SM00422">
    <property type="entry name" value="HTH_MERR"/>
    <property type="match status" value="1"/>
</dbReference>
<dbReference type="SUPFAM" id="SSF46955">
    <property type="entry name" value="Putative DNA-binding domain"/>
    <property type="match status" value="1"/>
</dbReference>
<name>A0A2V3V8Q7_9SPHN</name>
<reference evidence="3 4" key="1">
    <citation type="submission" date="2018-05" db="EMBL/GenBank/DDBJ databases">
        <title>Genomic Encyclopedia of Type Strains, Phase IV (KMG-IV): sequencing the most valuable type-strain genomes for metagenomic binning, comparative biology and taxonomic classification.</title>
        <authorList>
            <person name="Goeker M."/>
        </authorList>
    </citation>
    <scope>NUCLEOTIDE SEQUENCE [LARGE SCALE GENOMIC DNA]</scope>
    <source>
        <strain evidence="3 4">DSM 3183</strain>
    </source>
</reference>
<dbReference type="PROSITE" id="PS50937">
    <property type="entry name" value="HTH_MERR_2"/>
    <property type="match status" value="1"/>
</dbReference>
<dbReference type="EMBL" id="QJJM01000003">
    <property type="protein sequence ID" value="PXW78153.1"/>
    <property type="molecule type" value="Genomic_DNA"/>
</dbReference>
<dbReference type="Pfam" id="PF13411">
    <property type="entry name" value="MerR_1"/>
    <property type="match status" value="1"/>
</dbReference>
<evidence type="ECO:0000259" key="2">
    <source>
        <dbReference type="PROSITE" id="PS50937"/>
    </source>
</evidence>
<keyword evidence="1 3" id="KW-0238">DNA-binding</keyword>
<protein>
    <submittedName>
        <fullName evidence="3">DNA-binding transcriptional MerR regulator</fullName>
    </submittedName>
</protein>
<organism evidence="3 4">
    <name type="scientific">Blastomonas natatoria</name>
    <dbReference type="NCBI Taxonomy" id="34015"/>
    <lineage>
        <taxon>Bacteria</taxon>
        <taxon>Pseudomonadati</taxon>
        <taxon>Pseudomonadota</taxon>
        <taxon>Alphaproteobacteria</taxon>
        <taxon>Sphingomonadales</taxon>
        <taxon>Sphingomonadaceae</taxon>
        <taxon>Blastomonas</taxon>
    </lineage>
</organism>
<evidence type="ECO:0000313" key="3">
    <source>
        <dbReference type="EMBL" id="PXW78153.1"/>
    </source>
</evidence>
<dbReference type="InterPro" id="IPR000551">
    <property type="entry name" value="MerR-type_HTH_dom"/>
</dbReference>
<dbReference type="GO" id="GO:0003677">
    <property type="term" value="F:DNA binding"/>
    <property type="evidence" value="ECO:0007669"/>
    <property type="project" value="UniProtKB-KW"/>
</dbReference>
<proteinExistence type="predicted"/>
<dbReference type="CDD" id="cd00592">
    <property type="entry name" value="HTH_MerR-like"/>
    <property type="match status" value="1"/>
</dbReference>
<dbReference type="Pfam" id="PF07739">
    <property type="entry name" value="TipAS"/>
    <property type="match status" value="1"/>
</dbReference>
<evidence type="ECO:0000313" key="4">
    <source>
        <dbReference type="Proteomes" id="UP000248014"/>
    </source>
</evidence>
<dbReference type="RefSeq" id="WP_110297945.1">
    <property type="nucleotide sequence ID" value="NZ_QJJM01000003.1"/>
</dbReference>
<dbReference type="AlphaFoldDB" id="A0A2V3V8Q7"/>
<dbReference type="InterPro" id="IPR009061">
    <property type="entry name" value="DNA-bd_dom_put_sf"/>
</dbReference>
<gene>
    <name evidence="3" type="ORF">C7451_103261</name>
</gene>
<dbReference type="InterPro" id="IPR012925">
    <property type="entry name" value="TipAS_dom"/>
</dbReference>
<comment type="caution">
    <text evidence="3">The sequence shown here is derived from an EMBL/GenBank/DDBJ whole genome shotgun (WGS) entry which is preliminary data.</text>
</comment>
<dbReference type="PANTHER" id="PTHR30204:SF97">
    <property type="entry name" value="MERR FAMILY REGULATORY PROTEIN"/>
    <property type="match status" value="1"/>
</dbReference>